<reference evidence="2 3" key="1">
    <citation type="journal article" date="2019" name="Int. J. Syst. Evol. Microbiol.">
        <title>The Global Catalogue of Microorganisms (GCM) 10K type strain sequencing project: providing services to taxonomists for standard genome sequencing and annotation.</title>
        <authorList>
            <consortium name="The Broad Institute Genomics Platform"/>
            <consortium name="The Broad Institute Genome Sequencing Center for Infectious Disease"/>
            <person name="Wu L."/>
            <person name="Ma J."/>
        </authorList>
    </citation>
    <scope>NUCLEOTIDE SEQUENCE [LARGE SCALE GENOMIC DNA]</scope>
    <source>
        <strain evidence="2 3">JCM 17504</strain>
    </source>
</reference>
<comment type="caution">
    <text evidence="2">The sequence shown here is derived from an EMBL/GenBank/DDBJ whole genome shotgun (WGS) entry which is preliminary data.</text>
</comment>
<dbReference type="InterPro" id="IPR029044">
    <property type="entry name" value="Nucleotide-diphossugar_trans"/>
</dbReference>
<feature type="region of interest" description="Disordered" evidence="1">
    <location>
        <begin position="325"/>
        <end position="377"/>
    </location>
</feature>
<proteinExistence type="predicted"/>
<keyword evidence="2" id="KW-0808">Transferase</keyword>
<dbReference type="SUPFAM" id="SSF53448">
    <property type="entry name" value="Nucleotide-diphospho-sugar transferases"/>
    <property type="match status" value="1"/>
</dbReference>
<dbReference type="RefSeq" id="WP_227774323.1">
    <property type="nucleotide sequence ID" value="NZ_BAABKX010000015.1"/>
</dbReference>
<gene>
    <name evidence="2" type="ORF">GCM10025751_35830</name>
</gene>
<evidence type="ECO:0000256" key="1">
    <source>
        <dbReference type="SAM" id="MobiDB-lite"/>
    </source>
</evidence>
<dbReference type="GO" id="GO:0016740">
    <property type="term" value="F:transferase activity"/>
    <property type="evidence" value="ECO:0007669"/>
    <property type="project" value="UniProtKB-KW"/>
</dbReference>
<feature type="compositionally biased region" description="Basic and acidic residues" evidence="1">
    <location>
        <begin position="362"/>
        <end position="377"/>
    </location>
</feature>
<sequence>MEYVQEQVTTLHDITGRVPDVPTDRTAVVVPMTDREYRSATASRIFAELESVGPGRVVIPLRAPSERVGAVRDWLAEFDLPMTLLWCNDPRVTDLLEAHGLNGAVGKGRDVWLALGVAAMDADFVVCHDADAKTYCSEIVPRLLSPLDSGFSFTKGYYARVEDGKLYGRLFRLFYAPLVRALRNAHDAPVLSYLGAFRYALAGEFGVTAELASNLRIERDWGLEVGTLGEAFGRVGFDGTAQVDLGRYEHDHRGVSGSGGLSAMSDGVGRALFRVCEANGVSPDYETLPVRYRKTATQFVRQYAADAAFNGLRYDVAAEREQVKTYSEAVRSPRDSGSPTESVGEPVGGLLPAWSDAPIDPADVREATRPRLPERQH</sequence>
<evidence type="ECO:0000313" key="2">
    <source>
        <dbReference type="EMBL" id="GAA5055789.1"/>
    </source>
</evidence>
<dbReference type="Gene3D" id="3.90.550.10">
    <property type="entry name" value="Spore Coat Polysaccharide Biosynthesis Protein SpsA, Chain A"/>
    <property type="match status" value="1"/>
</dbReference>
<evidence type="ECO:0000313" key="3">
    <source>
        <dbReference type="Proteomes" id="UP001501729"/>
    </source>
</evidence>
<name>A0AAV3UKS6_9EURY</name>
<accession>A0AAV3UKS6</accession>
<protein>
    <submittedName>
        <fullName evidence="2">Glycosyl transferase family 2</fullName>
    </submittedName>
</protein>
<organism evidence="2 3">
    <name type="scientific">Haladaptatus pallidirubidus</name>
    <dbReference type="NCBI Taxonomy" id="1008152"/>
    <lineage>
        <taxon>Archaea</taxon>
        <taxon>Methanobacteriati</taxon>
        <taxon>Methanobacteriota</taxon>
        <taxon>Stenosarchaea group</taxon>
        <taxon>Halobacteria</taxon>
        <taxon>Halobacteriales</taxon>
        <taxon>Haladaptataceae</taxon>
        <taxon>Haladaptatus</taxon>
    </lineage>
</organism>
<dbReference type="GeneID" id="68614553"/>
<keyword evidence="3" id="KW-1185">Reference proteome</keyword>
<dbReference type="EMBL" id="BAABKX010000015">
    <property type="protein sequence ID" value="GAA5055789.1"/>
    <property type="molecule type" value="Genomic_DNA"/>
</dbReference>
<dbReference type="AlphaFoldDB" id="A0AAV3UKS6"/>
<dbReference type="Proteomes" id="UP001501729">
    <property type="component" value="Unassembled WGS sequence"/>
</dbReference>